<accession>A0A1G7B0V6</accession>
<evidence type="ECO:0000259" key="1">
    <source>
        <dbReference type="Pfam" id="PF04149"/>
    </source>
</evidence>
<feature type="domain" description="DUF397" evidence="1">
    <location>
        <begin position="7"/>
        <end position="60"/>
    </location>
</feature>
<protein>
    <recommendedName>
        <fullName evidence="1">DUF397 domain-containing protein</fullName>
    </recommendedName>
</protein>
<dbReference type="EMBL" id="FNAD01000015">
    <property type="protein sequence ID" value="SDE20487.1"/>
    <property type="molecule type" value="Genomic_DNA"/>
</dbReference>
<dbReference type="OrthoDB" id="5193099at2"/>
<sequence length="66" mass="7218">MTEIGPWRKSSRSANNQNNNCVEVRLNGENPQVSDSKLADDRPILTVSASSYNGLLAWVKDSPAQS</sequence>
<dbReference type="InterPro" id="IPR007278">
    <property type="entry name" value="DUF397"/>
</dbReference>
<gene>
    <name evidence="2" type="ORF">SAMN05216270_11555</name>
</gene>
<evidence type="ECO:0000313" key="2">
    <source>
        <dbReference type="EMBL" id="SDE20487.1"/>
    </source>
</evidence>
<dbReference type="STRING" id="58114.SAMN05216270_11555"/>
<dbReference type="AlphaFoldDB" id="A0A1G7B0V6"/>
<dbReference type="Pfam" id="PF04149">
    <property type="entry name" value="DUF397"/>
    <property type="match status" value="1"/>
</dbReference>
<keyword evidence="3" id="KW-1185">Reference proteome</keyword>
<dbReference type="Proteomes" id="UP000198949">
    <property type="component" value="Unassembled WGS sequence"/>
</dbReference>
<name>A0A1G7B0V6_9ACTN</name>
<dbReference type="RefSeq" id="WP_091039475.1">
    <property type="nucleotide sequence ID" value="NZ_FNAD01000015.1"/>
</dbReference>
<evidence type="ECO:0000313" key="3">
    <source>
        <dbReference type="Proteomes" id="UP000198949"/>
    </source>
</evidence>
<proteinExistence type="predicted"/>
<organism evidence="2 3">
    <name type="scientific">Glycomyces harbinensis</name>
    <dbReference type="NCBI Taxonomy" id="58114"/>
    <lineage>
        <taxon>Bacteria</taxon>
        <taxon>Bacillati</taxon>
        <taxon>Actinomycetota</taxon>
        <taxon>Actinomycetes</taxon>
        <taxon>Glycomycetales</taxon>
        <taxon>Glycomycetaceae</taxon>
        <taxon>Glycomyces</taxon>
    </lineage>
</organism>
<reference evidence="3" key="1">
    <citation type="submission" date="2016-10" db="EMBL/GenBank/DDBJ databases">
        <authorList>
            <person name="Varghese N."/>
            <person name="Submissions S."/>
        </authorList>
    </citation>
    <scope>NUCLEOTIDE SEQUENCE [LARGE SCALE GENOMIC DNA]</scope>
    <source>
        <strain evidence="3">CGMCC 4.3516</strain>
    </source>
</reference>